<dbReference type="InterPro" id="IPR050228">
    <property type="entry name" value="Carboxylesterase_BioH"/>
</dbReference>
<name>A0AAN7ACE0_9PEZI</name>
<dbReference type="Pfam" id="PF00561">
    <property type="entry name" value="Abhydrolase_1"/>
    <property type="match status" value="1"/>
</dbReference>
<keyword evidence="5" id="KW-1185">Reference proteome</keyword>
<comment type="caution">
    <text evidence="4">The sequence shown here is derived from an EMBL/GenBank/DDBJ whole genome shotgun (WGS) entry which is preliminary data.</text>
</comment>
<dbReference type="SUPFAM" id="SSF53474">
    <property type="entry name" value="alpha/beta-Hydrolases"/>
    <property type="match status" value="1"/>
</dbReference>
<evidence type="ECO:0000313" key="4">
    <source>
        <dbReference type="EMBL" id="KAK4182078.1"/>
    </source>
</evidence>
<dbReference type="Proteomes" id="UP001302126">
    <property type="component" value="Unassembled WGS sequence"/>
</dbReference>
<evidence type="ECO:0000313" key="5">
    <source>
        <dbReference type="Proteomes" id="UP001302126"/>
    </source>
</evidence>
<evidence type="ECO:0000256" key="2">
    <source>
        <dbReference type="ARBA" id="ARBA00022801"/>
    </source>
</evidence>
<reference evidence="4" key="2">
    <citation type="submission" date="2023-05" db="EMBL/GenBank/DDBJ databases">
        <authorList>
            <consortium name="Lawrence Berkeley National Laboratory"/>
            <person name="Steindorff A."/>
            <person name="Hensen N."/>
            <person name="Bonometti L."/>
            <person name="Westerberg I."/>
            <person name="Brannstrom I.O."/>
            <person name="Guillou S."/>
            <person name="Cros-Aarteil S."/>
            <person name="Calhoun S."/>
            <person name="Haridas S."/>
            <person name="Kuo A."/>
            <person name="Mondo S."/>
            <person name="Pangilinan J."/>
            <person name="Riley R."/>
            <person name="Labutti K."/>
            <person name="Andreopoulos B."/>
            <person name="Lipzen A."/>
            <person name="Chen C."/>
            <person name="Yanf M."/>
            <person name="Daum C."/>
            <person name="Ng V."/>
            <person name="Clum A."/>
            <person name="Ohm R."/>
            <person name="Martin F."/>
            <person name="Silar P."/>
            <person name="Natvig D."/>
            <person name="Lalanne C."/>
            <person name="Gautier V."/>
            <person name="Ament-Velasquez S.L."/>
            <person name="Kruys A."/>
            <person name="Hutchinson M.I."/>
            <person name="Powell A.J."/>
            <person name="Barry K."/>
            <person name="Miller A.N."/>
            <person name="Grigoriev I.V."/>
            <person name="Debuchy R."/>
            <person name="Gladieux P."/>
            <person name="Thoren M.H."/>
            <person name="Johannesson H."/>
        </authorList>
    </citation>
    <scope>NUCLEOTIDE SEQUENCE</scope>
    <source>
        <strain evidence="4">PSN309</strain>
    </source>
</reference>
<dbReference type="GO" id="GO:0006508">
    <property type="term" value="P:proteolysis"/>
    <property type="evidence" value="ECO:0007669"/>
    <property type="project" value="InterPro"/>
</dbReference>
<proteinExistence type="inferred from homology"/>
<dbReference type="EMBL" id="MU864774">
    <property type="protein sequence ID" value="KAK4182078.1"/>
    <property type="molecule type" value="Genomic_DNA"/>
</dbReference>
<protein>
    <submittedName>
        <fullName evidence="4">Alpha/Beta hydrolase protein</fullName>
    </submittedName>
</protein>
<evidence type="ECO:0000256" key="1">
    <source>
        <dbReference type="ARBA" id="ARBA00010088"/>
    </source>
</evidence>
<dbReference type="PRINTS" id="PR00793">
    <property type="entry name" value="PROAMNOPTASE"/>
</dbReference>
<dbReference type="PANTHER" id="PTHR43194">
    <property type="entry name" value="HYDROLASE ALPHA/BETA FOLD FAMILY"/>
    <property type="match status" value="1"/>
</dbReference>
<sequence>MTDLPVTEGEIFFNAPGAGKPCKTWYKIVGNLQSSSVPLIALHGGPGAGHNYLLSLTDLYRDHGIPVIFYDQIGCGRSTHFQEKMGDTSFWTFDLYLAELDNLIDHLNVREKGFYLLGQSWGGVLTGIYASLRPKGLQKGYYF</sequence>
<dbReference type="AlphaFoldDB" id="A0AAN7ACE0"/>
<gene>
    <name evidence="4" type="ORF">QBC35DRAFT_550331</name>
</gene>
<dbReference type="GO" id="GO:0008233">
    <property type="term" value="F:peptidase activity"/>
    <property type="evidence" value="ECO:0007669"/>
    <property type="project" value="InterPro"/>
</dbReference>
<dbReference type="PANTHER" id="PTHR43194:SF2">
    <property type="entry name" value="PEROXISOMAL MEMBRANE PROTEIN LPX1"/>
    <property type="match status" value="1"/>
</dbReference>
<accession>A0AAN7ACE0</accession>
<keyword evidence="2 4" id="KW-0378">Hydrolase</keyword>
<comment type="similarity">
    <text evidence="1">Belongs to the peptidase S33 family.</text>
</comment>
<evidence type="ECO:0000259" key="3">
    <source>
        <dbReference type="Pfam" id="PF00561"/>
    </source>
</evidence>
<feature type="domain" description="AB hydrolase-1" evidence="3">
    <location>
        <begin position="38"/>
        <end position="135"/>
    </location>
</feature>
<organism evidence="4 5">
    <name type="scientific">Podospora australis</name>
    <dbReference type="NCBI Taxonomy" id="1536484"/>
    <lineage>
        <taxon>Eukaryota</taxon>
        <taxon>Fungi</taxon>
        <taxon>Dikarya</taxon>
        <taxon>Ascomycota</taxon>
        <taxon>Pezizomycotina</taxon>
        <taxon>Sordariomycetes</taxon>
        <taxon>Sordariomycetidae</taxon>
        <taxon>Sordariales</taxon>
        <taxon>Podosporaceae</taxon>
        <taxon>Podospora</taxon>
    </lineage>
</organism>
<dbReference type="Gene3D" id="3.40.50.1820">
    <property type="entry name" value="alpha/beta hydrolase"/>
    <property type="match status" value="1"/>
</dbReference>
<dbReference type="InterPro" id="IPR029058">
    <property type="entry name" value="AB_hydrolase_fold"/>
</dbReference>
<dbReference type="InterPro" id="IPR000073">
    <property type="entry name" value="AB_hydrolase_1"/>
</dbReference>
<reference evidence="4" key="1">
    <citation type="journal article" date="2023" name="Mol. Phylogenet. Evol.">
        <title>Genome-scale phylogeny and comparative genomics of the fungal order Sordariales.</title>
        <authorList>
            <person name="Hensen N."/>
            <person name="Bonometti L."/>
            <person name="Westerberg I."/>
            <person name="Brannstrom I.O."/>
            <person name="Guillou S."/>
            <person name="Cros-Aarteil S."/>
            <person name="Calhoun S."/>
            <person name="Haridas S."/>
            <person name="Kuo A."/>
            <person name="Mondo S."/>
            <person name="Pangilinan J."/>
            <person name="Riley R."/>
            <person name="LaButti K."/>
            <person name="Andreopoulos B."/>
            <person name="Lipzen A."/>
            <person name="Chen C."/>
            <person name="Yan M."/>
            <person name="Daum C."/>
            <person name="Ng V."/>
            <person name="Clum A."/>
            <person name="Steindorff A."/>
            <person name="Ohm R.A."/>
            <person name="Martin F."/>
            <person name="Silar P."/>
            <person name="Natvig D.O."/>
            <person name="Lalanne C."/>
            <person name="Gautier V."/>
            <person name="Ament-Velasquez S.L."/>
            <person name="Kruys A."/>
            <person name="Hutchinson M.I."/>
            <person name="Powell A.J."/>
            <person name="Barry K."/>
            <person name="Miller A.N."/>
            <person name="Grigoriev I.V."/>
            <person name="Debuchy R."/>
            <person name="Gladieux P."/>
            <person name="Hiltunen Thoren M."/>
            <person name="Johannesson H."/>
        </authorList>
    </citation>
    <scope>NUCLEOTIDE SEQUENCE</scope>
    <source>
        <strain evidence="4">PSN309</strain>
    </source>
</reference>
<dbReference type="InterPro" id="IPR002410">
    <property type="entry name" value="Peptidase_S33"/>
</dbReference>